<keyword evidence="1" id="KW-0812">Transmembrane</keyword>
<gene>
    <name evidence="2" type="ORF">EJB05_24240</name>
</gene>
<protein>
    <submittedName>
        <fullName evidence="2">Uncharacterized protein</fullName>
    </submittedName>
</protein>
<keyword evidence="3" id="KW-1185">Reference proteome</keyword>
<evidence type="ECO:0000256" key="1">
    <source>
        <dbReference type="SAM" id="Phobius"/>
    </source>
</evidence>
<accession>A0A5J9V8N5</accession>
<comment type="caution">
    <text evidence="2">The sequence shown here is derived from an EMBL/GenBank/DDBJ whole genome shotgun (WGS) entry which is preliminary data.</text>
</comment>
<evidence type="ECO:0000313" key="2">
    <source>
        <dbReference type="EMBL" id="TVU32509.1"/>
    </source>
</evidence>
<dbReference type="Gramene" id="TVU32509">
    <property type="protein sequence ID" value="TVU32509"/>
    <property type="gene ID" value="EJB05_24240"/>
</dbReference>
<feature type="transmembrane region" description="Helical" evidence="1">
    <location>
        <begin position="20"/>
        <end position="46"/>
    </location>
</feature>
<reference evidence="2 3" key="1">
    <citation type="journal article" date="2019" name="Sci. Rep.">
        <title>A high-quality genome of Eragrostis curvula grass provides insights into Poaceae evolution and supports new strategies to enhance forage quality.</title>
        <authorList>
            <person name="Carballo J."/>
            <person name="Santos B.A.C.M."/>
            <person name="Zappacosta D."/>
            <person name="Garbus I."/>
            <person name="Selva J.P."/>
            <person name="Gallo C.A."/>
            <person name="Diaz A."/>
            <person name="Albertini E."/>
            <person name="Caccamo M."/>
            <person name="Echenique V."/>
        </authorList>
    </citation>
    <scope>NUCLEOTIDE SEQUENCE [LARGE SCALE GENOMIC DNA]</scope>
    <source>
        <strain evidence="3">cv. Victoria</strain>
        <tissue evidence="2">Leaf</tissue>
    </source>
</reference>
<evidence type="ECO:0000313" key="3">
    <source>
        <dbReference type="Proteomes" id="UP000324897"/>
    </source>
</evidence>
<dbReference type="AlphaFoldDB" id="A0A5J9V8N5"/>
<dbReference type="EMBL" id="RWGY01000011">
    <property type="protein sequence ID" value="TVU32509.1"/>
    <property type="molecule type" value="Genomic_DNA"/>
</dbReference>
<keyword evidence="1" id="KW-0472">Membrane</keyword>
<keyword evidence="1" id="KW-1133">Transmembrane helix</keyword>
<organism evidence="2 3">
    <name type="scientific">Eragrostis curvula</name>
    <name type="common">weeping love grass</name>
    <dbReference type="NCBI Taxonomy" id="38414"/>
    <lineage>
        <taxon>Eukaryota</taxon>
        <taxon>Viridiplantae</taxon>
        <taxon>Streptophyta</taxon>
        <taxon>Embryophyta</taxon>
        <taxon>Tracheophyta</taxon>
        <taxon>Spermatophyta</taxon>
        <taxon>Magnoliopsida</taxon>
        <taxon>Liliopsida</taxon>
        <taxon>Poales</taxon>
        <taxon>Poaceae</taxon>
        <taxon>PACMAD clade</taxon>
        <taxon>Chloridoideae</taxon>
        <taxon>Eragrostideae</taxon>
        <taxon>Eragrostidinae</taxon>
        <taxon>Eragrostis</taxon>
    </lineage>
</organism>
<sequence>METMRPAEINQKEDRKFARMANGGGVSVVLTFFAMLMLIHSCTYLLRNRRRDLGELPEVADEAVLEQARHARQLPAAVASSARGVLERAVGRSPWRPRLS</sequence>
<proteinExistence type="predicted"/>
<name>A0A5J9V8N5_9POAL</name>
<dbReference type="Proteomes" id="UP000324897">
    <property type="component" value="Chromosome 1"/>
</dbReference>